<keyword evidence="4" id="KW-1185">Reference proteome</keyword>
<dbReference type="PROSITE" id="PS51201">
    <property type="entry name" value="RCK_N"/>
    <property type="match status" value="1"/>
</dbReference>
<dbReference type="Gene3D" id="3.30.70.1450">
    <property type="entry name" value="Regulator of K+ conductance, C-terminal domain"/>
    <property type="match status" value="1"/>
</dbReference>
<dbReference type="Gene3D" id="3.40.50.720">
    <property type="entry name" value="NAD(P)-binding Rossmann-like Domain"/>
    <property type="match status" value="1"/>
</dbReference>
<dbReference type="GO" id="GO:0008324">
    <property type="term" value="F:monoatomic cation transmembrane transporter activity"/>
    <property type="evidence" value="ECO:0007669"/>
    <property type="project" value="InterPro"/>
</dbReference>
<dbReference type="PANTHER" id="PTHR43833:SF7">
    <property type="entry name" value="KTR SYSTEM POTASSIUM UPTAKE PROTEIN C"/>
    <property type="match status" value="1"/>
</dbReference>
<dbReference type="RefSeq" id="WP_068867807.1">
    <property type="nucleotide sequence ID" value="NZ_VDCI01000001.1"/>
</dbReference>
<evidence type="ECO:0000313" key="3">
    <source>
        <dbReference type="EMBL" id="TNJ37966.1"/>
    </source>
</evidence>
<dbReference type="Pfam" id="PF02254">
    <property type="entry name" value="TrkA_N"/>
    <property type="match status" value="1"/>
</dbReference>
<evidence type="ECO:0000313" key="4">
    <source>
        <dbReference type="Proteomes" id="UP000309544"/>
    </source>
</evidence>
<reference evidence="3 4" key="1">
    <citation type="submission" date="2019-05" db="EMBL/GenBank/DDBJ databases">
        <title>Draft Whole-Genome sequence of the green sulfur bacterium Prosthecochloris vibrioformis DSM 260.</title>
        <authorList>
            <person name="Meyer T.E."/>
            <person name="Kyndt J.A."/>
        </authorList>
    </citation>
    <scope>NUCLEOTIDE SEQUENCE [LARGE SCALE GENOMIC DNA]</scope>
    <source>
        <strain evidence="3 4">DSM 260</strain>
    </source>
</reference>
<evidence type="ECO:0000259" key="2">
    <source>
        <dbReference type="PROSITE" id="PS51202"/>
    </source>
</evidence>
<feature type="domain" description="RCK N-terminal" evidence="1">
    <location>
        <begin position="6"/>
        <end position="122"/>
    </location>
</feature>
<dbReference type="InterPro" id="IPR050721">
    <property type="entry name" value="Trk_Ktr_HKT_K-transport"/>
</dbReference>
<dbReference type="AlphaFoldDB" id="A0A5C4S390"/>
<sequence length="247" mass="27894">MGTAKKEKYALIGMGDFGAQLAVTLAKKGIEVLAIDSSMEQLEDIKDVVERTVCLDATEEKALESQAIEEFDAAIICIGDEFEETLLIVTVLRNLGVRRIIARATTTRHAYILRHLDIEEVILPAVDAAYRLANKLAMQDQVNRLELSSDYEITEVRVPQQFVGKKVGEVNFRDEYHVVLITIKRVETQPHFWGMATREVERLVGVPIPETVMEKDDILLLFGHREAFERLLRSDNNEGSLNEGPEE</sequence>
<dbReference type="PANTHER" id="PTHR43833">
    <property type="entry name" value="POTASSIUM CHANNEL PROTEIN 2-RELATED-RELATED"/>
    <property type="match status" value="1"/>
</dbReference>
<dbReference type="InterPro" id="IPR036291">
    <property type="entry name" value="NAD(P)-bd_dom_sf"/>
</dbReference>
<dbReference type="SUPFAM" id="SSF116726">
    <property type="entry name" value="TrkA C-terminal domain-like"/>
    <property type="match status" value="1"/>
</dbReference>
<dbReference type="GO" id="GO:0006813">
    <property type="term" value="P:potassium ion transport"/>
    <property type="evidence" value="ECO:0007669"/>
    <property type="project" value="InterPro"/>
</dbReference>
<protein>
    <submittedName>
        <fullName evidence="3">TrkA family potassium uptake protein</fullName>
    </submittedName>
</protein>
<feature type="domain" description="RCK C-terminal" evidence="2">
    <location>
        <begin position="140"/>
        <end position="237"/>
    </location>
</feature>
<comment type="caution">
    <text evidence="3">The sequence shown here is derived from an EMBL/GenBank/DDBJ whole genome shotgun (WGS) entry which is preliminary data.</text>
</comment>
<dbReference type="InterPro" id="IPR036721">
    <property type="entry name" value="RCK_C_sf"/>
</dbReference>
<proteinExistence type="predicted"/>
<gene>
    <name evidence="3" type="ORF">FGF68_01960</name>
</gene>
<evidence type="ECO:0000259" key="1">
    <source>
        <dbReference type="PROSITE" id="PS51201"/>
    </source>
</evidence>
<name>A0A5C4S390_PROVB</name>
<dbReference type="PROSITE" id="PS51202">
    <property type="entry name" value="RCK_C"/>
    <property type="match status" value="1"/>
</dbReference>
<dbReference type="SUPFAM" id="SSF51735">
    <property type="entry name" value="NAD(P)-binding Rossmann-fold domains"/>
    <property type="match status" value="1"/>
</dbReference>
<dbReference type="Proteomes" id="UP000309544">
    <property type="component" value="Unassembled WGS sequence"/>
</dbReference>
<dbReference type="InterPro" id="IPR003148">
    <property type="entry name" value="RCK_N"/>
</dbReference>
<dbReference type="EMBL" id="VDCI01000001">
    <property type="protein sequence ID" value="TNJ37966.1"/>
    <property type="molecule type" value="Genomic_DNA"/>
</dbReference>
<organism evidence="3 4">
    <name type="scientific">Prosthecochloris vibrioformis</name>
    <name type="common">Chlorobium vibrioforme</name>
    <dbReference type="NCBI Taxonomy" id="1098"/>
    <lineage>
        <taxon>Bacteria</taxon>
        <taxon>Pseudomonadati</taxon>
        <taxon>Chlorobiota</taxon>
        <taxon>Chlorobiia</taxon>
        <taxon>Chlorobiales</taxon>
        <taxon>Chlorobiaceae</taxon>
        <taxon>Prosthecochloris</taxon>
    </lineage>
</organism>
<dbReference type="InterPro" id="IPR006037">
    <property type="entry name" value="RCK_C"/>
</dbReference>
<accession>A0A5C4S390</accession>